<evidence type="ECO:0000256" key="3">
    <source>
        <dbReference type="ARBA" id="ARBA00023125"/>
    </source>
</evidence>
<feature type="domain" description="HTH lysR-type" evidence="5">
    <location>
        <begin position="4"/>
        <end position="61"/>
    </location>
</feature>
<keyword evidence="3" id="KW-0238">DNA-binding</keyword>
<sequence length="308" mass="33639">MATLDLNLLHTLDVLLTEGSVVRAGKRLQLSPSAMSRALARLRAVTGDQLLVRAGRGLVPTSRAIEMREKVHDLVEEAHVLLRPADRLELATLQRTFVLRTSDGIAETFGPMLIARVQQEAPRVQLRFVRKLDKDSEGLRDGSLDLETGVIGGTTGPEVRAQALFVDRYIGAVRGDDPLARGEVGPADYAAWNHVVAWRPGLNLLGINELMEALGLTRHVMTTVDGFSAALALARGSDLIATVPELHTSALREGMFTFPIPLPVPEFTISLLWHPRLDGDPAHRWLRKCVIEACGNRSKRVGIPVTGN</sequence>
<dbReference type="InterPro" id="IPR036390">
    <property type="entry name" value="WH_DNA-bd_sf"/>
</dbReference>
<evidence type="ECO:0000259" key="5">
    <source>
        <dbReference type="PROSITE" id="PS50931"/>
    </source>
</evidence>
<organism evidence="6 7">
    <name type="scientific">Novosphingobium endophyticum</name>
    <dbReference type="NCBI Taxonomy" id="1955250"/>
    <lineage>
        <taxon>Bacteria</taxon>
        <taxon>Pseudomonadati</taxon>
        <taxon>Pseudomonadota</taxon>
        <taxon>Alphaproteobacteria</taxon>
        <taxon>Sphingomonadales</taxon>
        <taxon>Sphingomonadaceae</taxon>
        <taxon>Novosphingobium</taxon>
    </lineage>
</organism>
<dbReference type="RefSeq" id="WP_188772107.1">
    <property type="nucleotide sequence ID" value="NZ_BMHK01000019.1"/>
</dbReference>
<dbReference type="InterPro" id="IPR050389">
    <property type="entry name" value="LysR-type_TF"/>
</dbReference>
<gene>
    <name evidence="6" type="ORF">GCM10011494_27300</name>
</gene>
<comment type="caution">
    <text evidence="6">The sequence shown here is derived from an EMBL/GenBank/DDBJ whole genome shotgun (WGS) entry which is preliminary data.</text>
</comment>
<evidence type="ECO:0000313" key="7">
    <source>
        <dbReference type="Proteomes" id="UP000608154"/>
    </source>
</evidence>
<dbReference type="SUPFAM" id="SSF46785">
    <property type="entry name" value="Winged helix' DNA-binding domain"/>
    <property type="match status" value="1"/>
</dbReference>
<keyword evidence="7" id="KW-1185">Reference proteome</keyword>
<protein>
    <submittedName>
        <fullName evidence="6">LysR family transcriptional regulator</fullName>
    </submittedName>
</protein>
<keyword evidence="4" id="KW-0804">Transcription</keyword>
<dbReference type="AlphaFoldDB" id="A0A916TTM8"/>
<dbReference type="Pfam" id="PF00126">
    <property type="entry name" value="HTH_1"/>
    <property type="match status" value="1"/>
</dbReference>
<dbReference type="Proteomes" id="UP000608154">
    <property type="component" value="Unassembled WGS sequence"/>
</dbReference>
<dbReference type="InterPro" id="IPR036388">
    <property type="entry name" value="WH-like_DNA-bd_sf"/>
</dbReference>
<dbReference type="GO" id="GO:0003700">
    <property type="term" value="F:DNA-binding transcription factor activity"/>
    <property type="evidence" value="ECO:0007669"/>
    <property type="project" value="InterPro"/>
</dbReference>
<dbReference type="Gene3D" id="1.10.10.10">
    <property type="entry name" value="Winged helix-like DNA-binding domain superfamily/Winged helix DNA-binding domain"/>
    <property type="match status" value="1"/>
</dbReference>
<evidence type="ECO:0000256" key="1">
    <source>
        <dbReference type="ARBA" id="ARBA00009437"/>
    </source>
</evidence>
<dbReference type="CDD" id="cd08460">
    <property type="entry name" value="PBP2_DntR_like_1"/>
    <property type="match status" value="1"/>
</dbReference>
<dbReference type="InterPro" id="IPR005119">
    <property type="entry name" value="LysR_subst-bd"/>
</dbReference>
<comment type="similarity">
    <text evidence="1">Belongs to the LysR transcriptional regulatory family.</text>
</comment>
<name>A0A916TTM8_9SPHN</name>
<keyword evidence="2" id="KW-0805">Transcription regulation</keyword>
<dbReference type="PANTHER" id="PTHR30118">
    <property type="entry name" value="HTH-TYPE TRANSCRIPTIONAL REGULATOR LEUO-RELATED"/>
    <property type="match status" value="1"/>
</dbReference>
<evidence type="ECO:0000256" key="4">
    <source>
        <dbReference type="ARBA" id="ARBA00023163"/>
    </source>
</evidence>
<dbReference type="InterPro" id="IPR000847">
    <property type="entry name" value="LysR_HTH_N"/>
</dbReference>
<evidence type="ECO:0000313" key="6">
    <source>
        <dbReference type="EMBL" id="GGC07203.1"/>
    </source>
</evidence>
<dbReference type="PANTHER" id="PTHR30118:SF15">
    <property type="entry name" value="TRANSCRIPTIONAL REGULATORY PROTEIN"/>
    <property type="match status" value="1"/>
</dbReference>
<dbReference type="SUPFAM" id="SSF53850">
    <property type="entry name" value="Periplasmic binding protein-like II"/>
    <property type="match status" value="1"/>
</dbReference>
<reference evidence="6" key="1">
    <citation type="journal article" date="2014" name="Int. J. Syst. Evol. Microbiol.">
        <title>Complete genome sequence of Corynebacterium casei LMG S-19264T (=DSM 44701T), isolated from a smear-ripened cheese.</title>
        <authorList>
            <consortium name="US DOE Joint Genome Institute (JGI-PGF)"/>
            <person name="Walter F."/>
            <person name="Albersmeier A."/>
            <person name="Kalinowski J."/>
            <person name="Ruckert C."/>
        </authorList>
    </citation>
    <scope>NUCLEOTIDE SEQUENCE</scope>
    <source>
        <strain evidence="6">CGMCC 1.15095</strain>
    </source>
</reference>
<reference evidence="6" key="2">
    <citation type="submission" date="2020-09" db="EMBL/GenBank/DDBJ databases">
        <authorList>
            <person name="Sun Q."/>
            <person name="Zhou Y."/>
        </authorList>
    </citation>
    <scope>NUCLEOTIDE SEQUENCE</scope>
    <source>
        <strain evidence="6">CGMCC 1.15095</strain>
    </source>
</reference>
<dbReference type="Pfam" id="PF03466">
    <property type="entry name" value="LysR_substrate"/>
    <property type="match status" value="1"/>
</dbReference>
<dbReference type="GO" id="GO:0003677">
    <property type="term" value="F:DNA binding"/>
    <property type="evidence" value="ECO:0007669"/>
    <property type="project" value="UniProtKB-KW"/>
</dbReference>
<proteinExistence type="inferred from homology"/>
<dbReference type="PROSITE" id="PS50931">
    <property type="entry name" value="HTH_LYSR"/>
    <property type="match status" value="1"/>
</dbReference>
<dbReference type="Gene3D" id="3.40.190.10">
    <property type="entry name" value="Periplasmic binding protein-like II"/>
    <property type="match status" value="2"/>
</dbReference>
<evidence type="ECO:0000256" key="2">
    <source>
        <dbReference type="ARBA" id="ARBA00023015"/>
    </source>
</evidence>
<accession>A0A916TTM8</accession>
<dbReference type="EMBL" id="BMHK01000019">
    <property type="protein sequence ID" value="GGC07203.1"/>
    <property type="molecule type" value="Genomic_DNA"/>
</dbReference>